<proteinExistence type="predicted"/>
<evidence type="ECO:0000256" key="1">
    <source>
        <dbReference type="SAM" id="MobiDB-lite"/>
    </source>
</evidence>
<feature type="region of interest" description="Disordered" evidence="1">
    <location>
        <begin position="1"/>
        <end position="52"/>
    </location>
</feature>
<evidence type="ECO:0000256" key="2">
    <source>
        <dbReference type="SAM" id="Phobius"/>
    </source>
</evidence>
<keyword evidence="4" id="KW-1185">Reference proteome</keyword>
<keyword evidence="2" id="KW-1133">Transmembrane helix</keyword>
<feature type="transmembrane region" description="Helical" evidence="2">
    <location>
        <begin position="60"/>
        <end position="79"/>
    </location>
</feature>
<protein>
    <submittedName>
        <fullName evidence="3">DUF3533 domain-containing protein</fullName>
    </submittedName>
</protein>
<sequence>MTQEAPSERPAEPTGQARDGADEQGPEHPGHEPEHHHAQHHAQHRAPGPWREQRGSFKHAAVIIAVATAMVSLFALSYIDALGRPVARALPVAVVGDATGSPFLEELERATSHGLELRQVDSAAQGERLVQLQEVYAVIAPGETSAQGREQVRMELSSASGASAARVLTQAALTAESSSGVELSTTDLHPLPSSDPSGLASFYLTITATILGFVTTFQLRAHASPLTLRGWAVVAGSLVVLGSLVLATLAIAVLDVPLPFWETWWALALQVLTASSFAALMSVLVGRWAILPTWALFILLGNTSSGGAVAPGLLPEPFSTLSRVLPSGALVSALRAAAYFNDTQRWEPRLVLLAWAVTTTTALVLVCRARRTSPAP</sequence>
<feature type="transmembrane region" description="Helical" evidence="2">
    <location>
        <begin position="293"/>
        <end position="314"/>
    </location>
</feature>
<feature type="transmembrane region" description="Helical" evidence="2">
    <location>
        <begin position="264"/>
        <end position="286"/>
    </location>
</feature>
<name>A0A5C8ZL89_9ACTN</name>
<dbReference type="EMBL" id="VKAC01000001">
    <property type="protein sequence ID" value="TXR57931.1"/>
    <property type="molecule type" value="Genomic_DNA"/>
</dbReference>
<gene>
    <name evidence="3" type="ORF">FMM08_01485</name>
</gene>
<accession>A0A5C8ZL89</accession>
<evidence type="ECO:0000313" key="4">
    <source>
        <dbReference type="Proteomes" id="UP000321234"/>
    </source>
</evidence>
<feature type="transmembrane region" description="Helical" evidence="2">
    <location>
        <begin position="200"/>
        <end position="219"/>
    </location>
</feature>
<dbReference type="RefSeq" id="WP_147924542.1">
    <property type="nucleotide sequence ID" value="NZ_VKAC01000001.1"/>
</dbReference>
<dbReference type="AlphaFoldDB" id="A0A5C8ZL89"/>
<keyword evidence="2" id="KW-0812">Transmembrane</keyword>
<feature type="compositionally biased region" description="Basic and acidic residues" evidence="1">
    <location>
        <begin position="19"/>
        <end position="36"/>
    </location>
</feature>
<feature type="transmembrane region" description="Helical" evidence="2">
    <location>
        <begin position="350"/>
        <end position="367"/>
    </location>
</feature>
<feature type="transmembrane region" description="Helical" evidence="2">
    <location>
        <begin position="231"/>
        <end position="252"/>
    </location>
</feature>
<evidence type="ECO:0000313" key="3">
    <source>
        <dbReference type="EMBL" id="TXR57931.1"/>
    </source>
</evidence>
<dbReference type="Proteomes" id="UP000321234">
    <property type="component" value="Unassembled WGS sequence"/>
</dbReference>
<dbReference type="OrthoDB" id="3217869at2"/>
<keyword evidence="2" id="KW-0472">Membrane</keyword>
<reference evidence="3 4" key="1">
    <citation type="submission" date="2019-07" db="EMBL/GenBank/DDBJ databases">
        <title>Quadrisphaera sp. strain DD2A genome sequencing and assembly.</title>
        <authorList>
            <person name="Kim I."/>
        </authorList>
    </citation>
    <scope>NUCLEOTIDE SEQUENCE [LARGE SCALE GENOMIC DNA]</scope>
    <source>
        <strain evidence="3 4">DD2A</strain>
    </source>
</reference>
<organism evidence="3 4">
    <name type="scientific">Quadrisphaera setariae</name>
    <dbReference type="NCBI Taxonomy" id="2593304"/>
    <lineage>
        <taxon>Bacteria</taxon>
        <taxon>Bacillati</taxon>
        <taxon>Actinomycetota</taxon>
        <taxon>Actinomycetes</taxon>
        <taxon>Kineosporiales</taxon>
        <taxon>Kineosporiaceae</taxon>
        <taxon>Quadrisphaera</taxon>
    </lineage>
</organism>
<feature type="compositionally biased region" description="Basic and acidic residues" evidence="1">
    <location>
        <begin position="1"/>
        <end position="11"/>
    </location>
</feature>
<comment type="caution">
    <text evidence="3">The sequence shown here is derived from an EMBL/GenBank/DDBJ whole genome shotgun (WGS) entry which is preliminary data.</text>
</comment>